<organism evidence="7 8">
    <name type="scientific">Galbibacter pacificus</name>
    <dbReference type="NCBI Taxonomy" id="2996052"/>
    <lineage>
        <taxon>Bacteria</taxon>
        <taxon>Pseudomonadati</taxon>
        <taxon>Bacteroidota</taxon>
        <taxon>Flavobacteriia</taxon>
        <taxon>Flavobacteriales</taxon>
        <taxon>Flavobacteriaceae</taxon>
        <taxon>Galbibacter</taxon>
    </lineage>
</organism>
<dbReference type="InterPro" id="IPR037066">
    <property type="entry name" value="Plug_dom_sf"/>
</dbReference>
<dbReference type="SUPFAM" id="SSF56935">
    <property type="entry name" value="Porins"/>
    <property type="match status" value="1"/>
</dbReference>
<feature type="signal peptide" evidence="4">
    <location>
        <begin position="1"/>
        <end position="24"/>
    </location>
</feature>
<proteinExistence type="predicted"/>
<evidence type="ECO:0000259" key="5">
    <source>
        <dbReference type="Pfam" id="PF07715"/>
    </source>
</evidence>
<keyword evidence="7" id="KW-0675">Receptor</keyword>
<keyword evidence="3" id="KW-0998">Cell outer membrane</keyword>
<dbReference type="RefSeq" id="WP_277900074.1">
    <property type="nucleotide sequence ID" value="NZ_JAPMUA010000003.1"/>
</dbReference>
<dbReference type="Pfam" id="PF14905">
    <property type="entry name" value="OMP_b-brl_3"/>
    <property type="match status" value="1"/>
</dbReference>
<gene>
    <name evidence="7" type="ORF">OSR52_09025</name>
</gene>
<dbReference type="Gene3D" id="2.170.130.10">
    <property type="entry name" value="TonB-dependent receptor, plug domain"/>
    <property type="match status" value="1"/>
</dbReference>
<keyword evidence="2" id="KW-0472">Membrane</keyword>
<comment type="caution">
    <text evidence="7">The sequence shown here is derived from an EMBL/GenBank/DDBJ whole genome shotgun (WGS) entry which is preliminary data.</text>
</comment>
<dbReference type="InterPro" id="IPR008969">
    <property type="entry name" value="CarboxyPept-like_regulatory"/>
</dbReference>
<dbReference type="SUPFAM" id="SSF49464">
    <property type="entry name" value="Carboxypeptidase regulatory domain-like"/>
    <property type="match status" value="1"/>
</dbReference>
<evidence type="ECO:0000259" key="6">
    <source>
        <dbReference type="Pfam" id="PF14905"/>
    </source>
</evidence>
<dbReference type="InterPro" id="IPR041700">
    <property type="entry name" value="OMP_b-brl_3"/>
</dbReference>
<reference evidence="7" key="1">
    <citation type="submission" date="2022-11" db="EMBL/GenBank/DDBJ databases">
        <title>High-quality draft genome sequence of Galbibacter sp. strain CMA-7.</title>
        <authorList>
            <person name="Wei L."/>
            <person name="Dong C."/>
            <person name="Shao Z."/>
        </authorList>
    </citation>
    <scope>NUCLEOTIDE SEQUENCE</scope>
    <source>
        <strain evidence="7">CMA-7</strain>
    </source>
</reference>
<protein>
    <submittedName>
        <fullName evidence="7">TonB-dependent receptor</fullName>
    </submittedName>
</protein>
<evidence type="ECO:0000256" key="1">
    <source>
        <dbReference type="ARBA" id="ARBA00004442"/>
    </source>
</evidence>
<feature type="domain" description="Outer membrane protein beta-barrel" evidence="6">
    <location>
        <begin position="384"/>
        <end position="782"/>
    </location>
</feature>
<comment type="subcellular location">
    <subcellularLocation>
        <location evidence="1">Cell outer membrane</location>
    </subcellularLocation>
</comment>
<accession>A0ABT6FSC9</accession>
<dbReference type="Gene3D" id="2.40.170.20">
    <property type="entry name" value="TonB-dependent receptor, beta-barrel domain"/>
    <property type="match status" value="1"/>
</dbReference>
<feature type="chain" id="PRO_5047373450" evidence="4">
    <location>
        <begin position="25"/>
        <end position="808"/>
    </location>
</feature>
<dbReference type="InterPro" id="IPR012910">
    <property type="entry name" value="Plug_dom"/>
</dbReference>
<sequence>MKNKVIIFSQLMLGLSLIINNLHAQESLHSIAGVVQVNQSGEPLKNAFVELFKMSDSTFVFAQNTDDQGNFKISRIEKEKYFMRISHPLYAVYISKPINLVHNVSNKIFSLEENTNELDEVIVEATRPIAVLDGDKKSIYVERIPGIEGDNGIELLGKLPGFWIENESSIAFNGSSEVTILINGRRQGFKNSQDLNLLKTIPANNIKKIEVISGGSAKYDADRGTIVNIITKNKAVDGLSVNLSSYSYVNEEISDFQNAYVNLVSGRFSGSASVGYRNSKSYGTENGNIFYDNSDEDTQQDYLKNYDIDSKVLSLYSNLNYKIDQSNELNFNFSSYSTNKQTNIQQQNSYYGEQNFILKFKNLKNAEDNLTSMNLSHTYTKDSSDFKIKSNIGYLTGFIDETQNFENKFITGSTIDSLNKGRAEIPLDGHQFIMGLDFEIPVSVFLIEAGAKYTDSEIENNATYFDDIDGLEMLNGSRSDSLIYDEKVFAGYSLLSTSVGNMSFKGGVRIEHTENASAFLSTQTISANSYTNFLPNFVVSYKTKNLSSALKFTSGLTRPDYVYLNPYEYYISEFSYRVGNPDLKPVKRNTISLENSLFDFLDIDLGYHRYNDMIMLVSRRLENSLYTRTRPENATSINDFYASVGIYYRLLDNKWSGQLSFYGETYNYDIKPQFVTDTRDLDQFQYYSVKFNNSYEITPNIEIFNRFSYRSNSTFYQIYQASRWRLDLGVTGNLFNDSLKITAGVDDIFNTYNYDNISYFDGYQNNYETDLSLTRFKLSVVYSFSTGWNKNKKSTSTDNSKEITRFKN</sequence>
<keyword evidence="4" id="KW-0732">Signal</keyword>
<evidence type="ECO:0000313" key="8">
    <source>
        <dbReference type="Proteomes" id="UP001153642"/>
    </source>
</evidence>
<dbReference type="EMBL" id="JAPMUA010000003">
    <property type="protein sequence ID" value="MDG3586012.1"/>
    <property type="molecule type" value="Genomic_DNA"/>
</dbReference>
<evidence type="ECO:0000256" key="3">
    <source>
        <dbReference type="ARBA" id="ARBA00023237"/>
    </source>
</evidence>
<dbReference type="Gene3D" id="2.60.40.1120">
    <property type="entry name" value="Carboxypeptidase-like, regulatory domain"/>
    <property type="match status" value="1"/>
</dbReference>
<dbReference type="Proteomes" id="UP001153642">
    <property type="component" value="Unassembled WGS sequence"/>
</dbReference>
<dbReference type="InterPro" id="IPR036942">
    <property type="entry name" value="Beta-barrel_TonB_sf"/>
</dbReference>
<name>A0ABT6FSC9_9FLAO</name>
<dbReference type="Pfam" id="PF07715">
    <property type="entry name" value="Plug"/>
    <property type="match status" value="1"/>
</dbReference>
<feature type="domain" description="TonB-dependent receptor plug" evidence="5">
    <location>
        <begin position="151"/>
        <end position="221"/>
    </location>
</feature>
<evidence type="ECO:0000256" key="4">
    <source>
        <dbReference type="SAM" id="SignalP"/>
    </source>
</evidence>
<keyword evidence="8" id="KW-1185">Reference proteome</keyword>
<evidence type="ECO:0000313" key="7">
    <source>
        <dbReference type="EMBL" id="MDG3586012.1"/>
    </source>
</evidence>
<evidence type="ECO:0000256" key="2">
    <source>
        <dbReference type="ARBA" id="ARBA00023136"/>
    </source>
</evidence>